<comment type="caution">
    <text evidence="5">The sequence shown here is derived from an EMBL/GenBank/DDBJ whole genome shotgun (WGS) entry which is preliminary data.</text>
</comment>
<dbReference type="Pfam" id="PF00455">
    <property type="entry name" value="DeoRC"/>
    <property type="match status" value="1"/>
</dbReference>
<dbReference type="InterPro" id="IPR050313">
    <property type="entry name" value="Carb_Metab_HTH_regulators"/>
</dbReference>
<evidence type="ECO:0000313" key="5">
    <source>
        <dbReference type="EMBL" id="KAA0976220.1"/>
    </source>
</evidence>
<dbReference type="Gene3D" id="1.10.10.10">
    <property type="entry name" value="Winged helix-like DNA-binding domain superfamily/Winged helix DNA-binding domain"/>
    <property type="match status" value="1"/>
</dbReference>
<evidence type="ECO:0000256" key="1">
    <source>
        <dbReference type="ARBA" id="ARBA00023015"/>
    </source>
</evidence>
<dbReference type="PANTHER" id="PTHR30363:SF44">
    <property type="entry name" value="AGA OPERON TRANSCRIPTIONAL REPRESSOR-RELATED"/>
    <property type="match status" value="1"/>
</dbReference>
<dbReference type="Proteomes" id="UP000323856">
    <property type="component" value="Unassembled WGS sequence"/>
</dbReference>
<dbReference type="InterPro" id="IPR037171">
    <property type="entry name" value="NagB/RpiA_transferase-like"/>
</dbReference>
<dbReference type="GO" id="GO:0003700">
    <property type="term" value="F:DNA-binding transcription factor activity"/>
    <property type="evidence" value="ECO:0007669"/>
    <property type="project" value="InterPro"/>
</dbReference>
<proteinExistence type="predicted"/>
<dbReference type="PROSITE" id="PS00894">
    <property type="entry name" value="HTH_DEOR_1"/>
    <property type="match status" value="1"/>
</dbReference>
<dbReference type="AlphaFoldDB" id="A0A5B0EEL3"/>
<dbReference type="PROSITE" id="PS51000">
    <property type="entry name" value="HTH_DEOR_2"/>
    <property type="match status" value="1"/>
</dbReference>
<dbReference type="OrthoDB" id="7688673at2"/>
<dbReference type="Gene3D" id="3.40.50.1360">
    <property type="match status" value="1"/>
</dbReference>
<accession>A0A5B0EEL3</accession>
<dbReference type="PRINTS" id="PR00037">
    <property type="entry name" value="HTHLACR"/>
</dbReference>
<evidence type="ECO:0000256" key="2">
    <source>
        <dbReference type="ARBA" id="ARBA00023125"/>
    </source>
</evidence>
<dbReference type="InterPro" id="IPR036390">
    <property type="entry name" value="WH_DNA-bd_sf"/>
</dbReference>
<sequence length="258" mass="27189">MTEMLASARHQRILDALREREQVRVTSLAAELGVSEMTVRRDLNTLAARGALVKVHGGATLDASPTSNEPGFVHKLALESGEKQAIAQTAAGLVRPGMSIALNSGTTTYALAAQCTGIKDLTVVTNSPRIAEVFYAAANPSQNIILTGGIRTISDALVGPLSLSALGQLHVDLLFLGVHGMTAEDGFTTPNMLEAQTNQAFIKAAAQQIIVADHTKWGVTGLCQIVPLGQVDALISGHRLDPEAQNILRQSLDSLILA</sequence>
<dbReference type="Pfam" id="PF08220">
    <property type="entry name" value="HTH_DeoR"/>
    <property type="match status" value="1"/>
</dbReference>
<evidence type="ECO:0000313" key="6">
    <source>
        <dbReference type="Proteomes" id="UP000323856"/>
    </source>
</evidence>
<dbReference type="SUPFAM" id="SSF100950">
    <property type="entry name" value="NagB/RpiA/CoA transferase-like"/>
    <property type="match status" value="1"/>
</dbReference>
<dbReference type="InterPro" id="IPR001034">
    <property type="entry name" value="DeoR_HTH"/>
</dbReference>
<dbReference type="SMART" id="SM01134">
    <property type="entry name" value="DeoRC"/>
    <property type="match status" value="1"/>
</dbReference>
<gene>
    <name evidence="5" type="ORF">FQ154_11540</name>
</gene>
<keyword evidence="2" id="KW-0238">DNA-binding</keyword>
<evidence type="ECO:0000259" key="4">
    <source>
        <dbReference type="PROSITE" id="PS51000"/>
    </source>
</evidence>
<name>A0A5B0EEL3_9MICC</name>
<dbReference type="InterPro" id="IPR018356">
    <property type="entry name" value="Tscrpt_reg_HTH_DeoR_CS"/>
</dbReference>
<dbReference type="InterPro" id="IPR014036">
    <property type="entry name" value="DeoR-like_C"/>
</dbReference>
<evidence type="ECO:0000256" key="3">
    <source>
        <dbReference type="ARBA" id="ARBA00023163"/>
    </source>
</evidence>
<dbReference type="EMBL" id="VOBL01000011">
    <property type="protein sequence ID" value="KAA0976220.1"/>
    <property type="molecule type" value="Genomic_DNA"/>
</dbReference>
<protein>
    <submittedName>
        <fullName evidence="5">DeoR/GlpR transcriptional regulator</fullName>
    </submittedName>
</protein>
<dbReference type="PANTHER" id="PTHR30363">
    <property type="entry name" value="HTH-TYPE TRANSCRIPTIONAL REGULATOR SRLR-RELATED"/>
    <property type="match status" value="1"/>
</dbReference>
<dbReference type="InterPro" id="IPR036388">
    <property type="entry name" value="WH-like_DNA-bd_sf"/>
</dbReference>
<dbReference type="SUPFAM" id="SSF46785">
    <property type="entry name" value="Winged helix' DNA-binding domain"/>
    <property type="match status" value="1"/>
</dbReference>
<organism evidence="5 6">
    <name type="scientific">Paeniglutamicibacter gangotriensis</name>
    <dbReference type="NCBI Taxonomy" id="254787"/>
    <lineage>
        <taxon>Bacteria</taxon>
        <taxon>Bacillati</taxon>
        <taxon>Actinomycetota</taxon>
        <taxon>Actinomycetes</taxon>
        <taxon>Micrococcales</taxon>
        <taxon>Micrococcaceae</taxon>
        <taxon>Paeniglutamicibacter</taxon>
    </lineage>
</organism>
<dbReference type="GO" id="GO:0003677">
    <property type="term" value="F:DNA binding"/>
    <property type="evidence" value="ECO:0007669"/>
    <property type="project" value="UniProtKB-KW"/>
</dbReference>
<dbReference type="RefSeq" id="WP_149619813.1">
    <property type="nucleotide sequence ID" value="NZ_VOBL01000011.1"/>
</dbReference>
<keyword evidence="3" id="KW-0804">Transcription</keyword>
<reference evidence="5 6" key="1">
    <citation type="submission" date="2019-07" db="EMBL/GenBank/DDBJ databases">
        <title>Analysis of the biochemical properties, biological activity and biotechnological potential of siderophores and biosurfactants produced by Antarctic psychrotolerant bacteria.</title>
        <authorList>
            <person name="Styczynski M."/>
            <person name="Krucon T."/>
            <person name="Decewicz P."/>
            <person name="Dziewit L."/>
        </authorList>
    </citation>
    <scope>NUCLEOTIDE SEQUENCE [LARGE SCALE GENOMIC DNA]</scope>
    <source>
        <strain evidence="5 6">ANT_H27</strain>
    </source>
</reference>
<keyword evidence="1" id="KW-0805">Transcription regulation</keyword>
<dbReference type="SMART" id="SM00420">
    <property type="entry name" value="HTH_DEOR"/>
    <property type="match status" value="1"/>
</dbReference>
<feature type="domain" description="HTH deoR-type" evidence="4">
    <location>
        <begin position="6"/>
        <end position="61"/>
    </location>
</feature>